<reference evidence="3 4" key="1">
    <citation type="submission" date="2024-03" db="EMBL/GenBank/DDBJ databases">
        <title>Human intestinal bacterial collection.</title>
        <authorList>
            <person name="Pauvert C."/>
            <person name="Hitch T.C.A."/>
            <person name="Clavel T."/>
        </authorList>
    </citation>
    <scope>NUCLEOTIDE SEQUENCE [LARGE SCALE GENOMIC DNA]</scope>
    <source>
        <strain evidence="3 4">CLA-SR-H021</strain>
    </source>
</reference>
<dbReference type="RefSeq" id="WP_008721581.1">
    <property type="nucleotide sequence ID" value="NZ_JBBMFM010000168.1"/>
</dbReference>
<dbReference type="InterPro" id="IPR035451">
    <property type="entry name" value="Ada-like_dom_sf"/>
</dbReference>
<dbReference type="SUPFAM" id="SSF56281">
    <property type="entry name" value="Metallo-hydrolase/oxidoreductase"/>
    <property type="match status" value="1"/>
</dbReference>
<dbReference type="InterPro" id="IPR036866">
    <property type="entry name" value="RibonucZ/Hydroxyglut_hydro"/>
</dbReference>
<evidence type="ECO:0000313" key="3">
    <source>
        <dbReference type="EMBL" id="MEQ2428312.1"/>
    </source>
</evidence>
<comment type="caution">
    <text evidence="3">The sequence shown here is derived from an EMBL/GenBank/DDBJ whole genome shotgun (WGS) entry which is preliminary data.</text>
</comment>
<dbReference type="PANTHER" id="PTHR30619:SF7">
    <property type="entry name" value="BETA-LACTAMASE DOMAIN PROTEIN"/>
    <property type="match status" value="1"/>
</dbReference>
<dbReference type="InterPro" id="IPR052159">
    <property type="entry name" value="Competence_DNA_uptake"/>
</dbReference>
<dbReference type="InterPro" id="IPR001279">
    <property type="entry name" value="Metallo-B-lactamas"/>
</dbReference>
<keyword evidence="1" id="KW-0732">Signal</keyword>
<dbReference type="Proteomes" id="UP001454086">
    <property type="component" value="Unassembled WGS sequence"/>
</dbReference>
<organism evidence="3 4">
    <name type="scientific">Enterocloster hominis</name>
    <name type="common">ex Hitch et al. 2024</name>
    <dbReference type="NCBI Taxonomy" id="1917870"/>
    <lineage>
        <taxon>Bacteria</taxon>
        <taxon>Bacillati</taxon>
        <taxon>Bacillota</taxon>
        <taxon>Clostridia</taxon>
        <taxon>Lachnospirales</taxon>
        <taxon>Lachnospiraceae</taxon>
        <taxon>Enterocloster</taxon>
    </lineage>
</organism>
<dbReference type="PANTHER" id="PTHR30619">
    <property type="entry name" value="DNA INTERNALIZATION/COMPETENCE PROTEIN COMEC/REC2"/>
    <property type="match status" value="1"/>
</dbReference>
<gene>
    <name evidence="3" type="ORF">WMQ36_25470</name>
</gene>
<dbReference type="SUPFAM" id="SSF57884">
    <property type="entry name" value="Ada DNA repair protein, N-terminal domain (N-Ada 10)"/>
    <property type="match status" value="1"/>
</dbReference>
<feature type="chain" id="PRO_5045256312" evidence="1">
    <location>
        <begin position="23"/>
        <end position="360"/>
    </location>
</feature>
<feature type="domain" description="Metallo-beta-lactamase" evidence="2">
    <location>
        <begin position="56"/>
        <end position="249"/>
    </location>
</feature>
<keyword evidence="4" id="KW-1185">Reference proteome</keyword>
<dbReference type="EMBL" id="JBBMFM010000168">
    <property type="protein sequence ID" value="MEQ2428312.1"/>
    <property type="molecule type" value="Genomic_DNA"/>
</dbReference>
<dbReference type="Gene3D" id="3.40.10.10">
    <property type="entry name" value="DNA Methylphosphotriester Repair Domain"/>
    <property type="match status" value="1"/>
</dbReference>
<dbReference type="SMART" id="SM00849">
    <property type="entry name" value="Lactamase_B"/>
    <property type="match status" value="1"/>
</dbReference>
<feature type="signal peptide" evidence="1">
    <location>
        <begin position="1"/>
        <end position="22"/>
    </location>
</feature>
<dbReference type="Gene3D" id="3.60.15.10">
    <property type="entry name" value="Ribonuclease Z/Hydroxyacylglutathione hydrolase-like"/>
    <property type="match status" value="1"/>
</dbReference>
<sequence length="360" mass="38519">MTRHNHIRLLIISMLMMIAVLAGGCSSSPSPSAVPPATQAGGTGQDLTVHYIDVGQGDSILAESDGHYMLIDAGENDQADTVVSYLKQAGVTTLDYVIGTHPHSDHIGGLDKVIEEFTVGKVILPPVEHTTRTFEDVLNAVSNKGLKITKPVPGDTYGLGNASFTIVAPVKDYGNDLNNWSVGIRLTYGSNSFLMCGDAESQAESDMLDSGMTLKADVLKAGHHGSSTSTSNTFLKAVSPSYVVIQCGKDNSYGHPHKETMEKLEKAGCRIFRTDEDGTITASSDGTHITWNVPGTQKDAGAQPSPAQQSTYILNTNTMKFHLPGCPSSEQIQDRNRKEYTGTRDGLISQGYAPCKQCNP</sequence>
<name>A0ABV1DD57_9FIRM</name>
<dbReference type="CDD" id="cd07731">
    <property type="entry name" value="ComA-like_MBL-fold"/>
    <property type="match status" value="1"/>
</dbReference>
<evidence type="ECO:0000313" key="4">
    <source>
        <dbReference type="Proteomes" id="UP001454086"/>
    </source>
</evidence>
<accession>A0ABV1DD57</accession>
<dbReference type="InterPro" id="IPR035681">
    <property type="entry name" value="ComA-like_MBL"/>
</dbReference>
<evidence type="ECO:0000259" key="2">
    <source>
        <dbReference type="SMART" id="SM00849"/>
    </source>
</evidence>
<evidence type="ECO:0000256" key="1">
    <source>
        <dbReference type="SAM" id="SignalP"/>
    </source>
</evidence>
<proteinExistence type="predicted"/>
<dbReference type="PROSITE" id="PS51257">
    <property type="entry name" value="PROKAR_LIPOPROTEIN"/>
    <property type="match status" value="1"/>
</dbReference>
<dbReference type="Pfam" id="PF00753">
    <property type="entry name" value="Lactamase_B"/>
    <property type="match status" value="1"/>
</dbReference>
<protein>
    <submittedName>
        <fullName evidence="3">ComEC/Rec2 family competence protein</fullName>
    </submittedName>
</protein>